<dbReference type="Gene3D" id="3.90.980.10">
    <property type="entry name" value="DNA primase, catalytic core, N-terminal domain"/>
    <property type="match status" value="1"/>
</dbReference>
<evidence type="ECO:0000259" key="10">
    <source>
        <dbReference type="PROSITE" id="PS50880"/>
    </source>
</evidence>
<dbReference type="Gene3D" id="3.90.580.10">
    <property type="entry name" value="Zinc finger, CHC2-type domain"/>
    <property type="match status" value="1"/>
</dbReference>
<evidence type="ECO:0000313" key="12">
    <source>
        <dbReference type="Proteomes" id="UP000197768"/>
    </source>
</evidence>
<dbReference type="PROSITE" id="PS50880">
    <property type="entry name" value="TOPRIM"/>
    <property type="match status" value="1"/>
</dbReference>
<dbReference type="InterPro" id="IPR050219">
    <property type="entry name" value="DnaG_primase"/>
</dbReference>
<dbReference type="GO" id="GO:0006269">
    <property type="term" value="P:DNA replication, synthesis of primer"/>
    <property type="evidence" value="ECO:0007669"/>
    <property type="project" value="UniProtKB-KW"/>
</dbReference>
<evidence type="ECO:0000256" key="6">
    <source>
        <dbReference type="ARBA" id="ARBA00022723"/>
    </source>
</evidence>
<keyword evidence="1" id="KW-0240">DNA-directed RNA polymerase</keyword>
<evidence type="ECO:0000256" key="5">
    <source>
        <dbReference type="ARBA" id="ARBA00022705"/>
    </source>
</evidence>
<organism evidence="11 12">
    <name type="scientific">Flavobacterium davisii</name>
    <dbReference type="NCBI Taxonomy" id="2906077"/>
    <lineage>
        <taxon>Bacteria</taxon>
        <taxon>Pseudomonadati</taxon>
        <taxon>Bacteroidota</taxon>
        <taxon>Flavobacteriia</taxon>
        <taxon>Flavobacteriales</taxon>
        <taxon>Flavobacteriaceae</taxon>
        <taxon>Flavobacterium</taxon>
    </lineage>
</organism>
<keyword evidence="3" id="KW-0808">Transferase</keyword>
<keyword evidence="8" id="KW-0862">Zinc</keyword>
<dbReference type="SMART" id="SM00493">
    <property type="entry name" value="TOPRIM"/>
    <property type="match status" value="1"/>
</dbReference>
<dbReference type="GO" id="GO:0008270">
    <property type="term" value="F:zinc ion binding"/>
    <property type="evidence" value="ECO:0007669"/>
    <property type="project" value="UniProtKB-KW"/>
</dbReference>
<dbReference type="InterPro" id="IPR037068">
    <property type="entry name" value="DNA_primase_core_N_sf"/>
</dbReference>
<keyword evidence="7" id="KW-0863">Zinc-finger</keyword>
<dbReference type="SUPFAM" id="SSF57783">
    <property type="entry name" value="Zinc beta-ribbon"/>
    <property type="match status" value="1"/>
</dbReference>
<feature type="non-terminal residue" evidence="11">
    <location>
        <position position="360"/>
    </location>
</feature>
<feature type="domain" description="Toprim" evidence="10">
    <location>
        <begin position="238"/>
        <end position="338"/>
    </location>
</feature>
<evidence type="ECO:0000256" key="1">
    <source>
        <dbReference type="ARBA" id="ARBA00022478"/>
    </source>
</evidence>
<dbReference type="RefSeq" id="WP_123901413.1">
    <property type="nucleotide sequence ID" value="NZ_MTCZ01000257.1"/>
</dbReference>
<dbReference type="SMART" id="SM00400">
    <property type="entry name" value="ZnF_CHCC"/>
    <property type="match status" value="1"/>
</dbReference>
<dbReference type="EMBL" id="MTCZ01000257">
    <property type="protein sequence ID" value="OWP82781.1"/>
    <property type="molecule type" value="Genomic_DNA"/>
</dbReference>
<dbReference type="InterPro" id="IPR034151">
    <property type="entry name" value="TOPRIM_DnaG_bac"/>
</dbReference>
<dbReference type="InterPro" id="IPR002694">
    <property type="entry name" value="Znf_CHC2"/>
</dbReference>
<evidence type="ECO:0000256" key="2">
    <source>
        <dbReference type="ARBA" id="ARBA00022515"/>
    </source>
</evidence>
<name>A0A246GF90_9FLAO</name>
<protein>
    <submittedName>
        <fullName evidence="11">DNA primase</fullName>
    </submittedName>
</protein>
<evidence type="ECO:0000256" key="9">
    <source>
        <dbReference type="ARBA" id="ARBA00023163"/>
    </source>
</evidence>
<dbReference type="AlphaFoldDB" id="A0A246GF90"/>
<evidence type="ECO:0000256" key="3">
    <source>
        <dbReference type="ARBA" id="ARBA00022679"/>
    </source>
</evidence>
<keyword evidence="5" id="KW-0235">DNA replication</keyword>
<dbReference type="GO" id="GO:0003677">
    <property type="term" value="F:DNA binding"/>
    <property type="evidence" value="ECO:0007669"/>
    <property type="project" value="InterPro"/>
</dbReference>
<dbReference type="GO" id="GO:0005737">
    <property type="term" value="C:cytoplasm"/>
    <property type="evidence" value="ECO:0007669"/>
    <property type="project" value="TreeGrafter"/>
</dbReference>
<dbReference type="InterPro" id="IPR006171">
    <property type="entry name" value="TOPRIM_dom"/>
</dbReference>
<dbReference type="CDD" id="cd03364">
    <property type="entry name" value="TOPRIM_DnaG_primases"/>
    <property type="match status" value="1"/>
</dbReference>
<keyword evidence="4" id="KW-0548">Nucleotidyltransferase</keyword>
<reference evidence="11 12" key="1">
    <citation type="journal article" date="2017" name="Infect. Genet. Evol.">
        <title>Comparative genome analysis of fish pathogen Flavobacterium columnare reveals extensive sequence diversity within the species.</title>
        <authorList>
            <person name="Kayansamruaj P."/>
            <person name="Dong H.T."/>
            <person name="Hirono I."/>
            <person name="Kondo H."/>
            <person name="Senapin S."/>
            <person name="Rodkhum C."/>
        </authorList>
    </citation>
    <scope>NUCLEOTIDE SEQUENCE [LARGE SCALE GENOMIC DNA]</scope>
    <source>
        <strain evidence="11 12">1215</strain>
    </source>
</reference>
<dbReference type="SUPFAM" id="SSF56731">
    <property type="entry name" value="DNA primase core"/>
    <property type="match status" value="1"/>
</dbReference>
<keyword evidence="9" id="KW-0804">Transcription</keyword>
<evidence type="ECO:0000256" key="7">
    <source>
        <dbReference type="ARBA" id="ARBA00022771"/>
    </source>
</evidence>
<dbReference type="GO" id="GO:0000428">
    <property type="term" value="C:DNA-directed RNA polymerase complex"/>
    <property type="evidence" value="ECO:0007669"/>
    <property type="project" value="UniProtKB-KW"/>
</dbReference>
<proteinExistence type="predicted"/>
<evidence type="ECO:0000256" key="4">
    <source>
        <dbReference type="ARBA" id="ARBA00022695"/>
    </source>
</evidence>
<dbReference type="PANTHER" id="PTHR30313">
    <property type="entry name" value="DNA PRIMASE"/>
    <property type="match status" value="1"/>
</dbReference>
<keyword evidence="2" id="KW-0639">Primosome</keyword>
<dbReference type="Pfam" id="PF01807">
    <property type="entry name" value="Zn_ribbon_DnaG"/>
    <property type="match status" value="1"/>
</dbReference>
<dbReference type="InterPro" id="IPR036977">
    <property type="entry name" value="DNA_primase_Znf_CHC2"/>
</dbReference>
<gene>
    <name evidence="11" type="ORF">BWK59_14050</name>
</gene>
<dbReference type="Proteomes" id="UP000197768">
    <property type="component" value="Unassembled WGS sequence"/>
</dbReference>
<dbReference type="PANTHER" id="PTHR30313:SF2">
    <property type="entry name" value="DNA PRIMASE"/>
    <property type="match status" value="1"/>
</dbReference>
<dbReference type="Pfam" id="PF13155">
    <property type="entry name" value="Toprim_2"/>
    <property type="match status" value="1"/>
</dbReference>
<evidence type="ECO:0000256" key="8">
    <source>
        <dbReference type="ARBA" id="ARBA00022833"/>
    </source>
</evidence>
<comment type="caution">
    <text evidence="11">The sequence shown here is derived from an EMBL/GenBank/DDBJ whole genome shotgun (WGS) entry which is preliminary data.</text>
</comment>
<accession>A0A246GF90</accession>
<dbReference type="GO" id="GO:1990077">
    <property type="term" value="C:primosome complex"/>
    <property type="evidence" value="ECO:0007669"/>
    <property type="project" value="UniProtKB-KW"/>
</dbReference>
<keyword evidence="6" id="KW-0479">Metal-binding</keyword>
<dbReference type="GO" id="GO:0003899">
    <property type="term" value="F:DNA-directed RNA polymerase activity"/>
    <property type="evidence" value="ECO:0007669"/>
    <property type="project" value="InterPro"/>
</dbReference>
<sequence>MEIQDIKEKLTITNVLHYYGLKTDKQSRLNCPFHEDKTPSFQVYYKTQTAYCFSSNCKTHGKSIDVIDFILHKENCTKHEAINKAVEILGHAAPNKNERYQQDLSREQFLGNMYQYFKNAISNSKPAKEYLQSRSLDNKKIEVGYNGGQFHHGARREENLINQCLEYGLLIDKGNKGRTGETAYNVFGKWCIVFALKNRENKVVGLYFRSTLNEKESKHFYLKNRQGLYPNYPHVNTKKLILTESIIDCASLIQSLQIQQNQEDSTNSPFGGWGALACYGTNGLTEEHIKAIKELKQLEEIIFAFDNDTAGKEAIIKYANLILEEVPGIKITVLEPINKDINETLQAHNEEIFIELLDKR</sequence>
<dbReference type="Gene3D" id="3.40.1360.10">
    <property type="match status" value="1"/>
</dbReference>
<evidence type="ECO:0000313" key="11">
    <source>
        <dbReference type="EMBL" id="OWP82781.1"/>
    </source>
</evidence>